<sequence>MRFLLRFISLLFLVVAVITGVVDAIQTVAADKLNLTVLGEALDAFSPDSLNATQSFIQRSIHPLLWDPVIQWVLLQPAVAVFLTLSLVFYLLGYKRPKPAGRFAA</sequence>
<keyword evidence="1" id="KW-0472">Membrane</keyword>
<feature type="transmembrane region" description="Helical" evidence="1">
    <location>
        <begin position="69"/>
        <end position="92"/>
    </location>
</feature>
<proteinExistence type="predicted"/>
<organism evidence="2 3">
    <name type="scientific">Pseudohoeflea suaedae</name>
    <dbReference type="NCBI Taxonomy" id="877384"/>
    <lineage>
        <taxon>Bacteria</taxon>
        <taxon>Pseudomonadati</taxon>
        <taxon>Pseudomonadota</taxon>
        <taxon>Alphaproteobacteria</taxon>
        <taxon>Hyphomicrobiales</taxon>
        <taxon>Rhizobiaceae</taxon>
        <taxon>Pseudohoeflea</taxon>
    </lineage>
</organism>
<keyword evidence="3" id="KW-1185">Reference proteome</keyword>
<protein>
    <recommendedName>
        <fullName evidence="4">PetM family of cytochrome b6f complex subunit 7</fullName>
    </recommendedName>
</protein>
<dbReference type="OrthoDB" id="7679120at2"/>
<evidence type="ECO:0000313" key="2">
    <source>
        <dbReference type="EMBL" id="TDH37956.1"/>
    </source>
</evidence>
<evidence type="ECO:0000256" key="1">
    <source>
        <dbReference type="SAM" id="Phobius"/>
    </source>
</evidence>
<dbReference type="Proteomes" id="UP000295131">
    <property type="component" value="Unassembled WGS sequence"/>
</dbReference>
<keyword evidence="1" id="KW-0812">Transmembrane</keyword>
<comment type="caution">
    <text evidence="2">The sequence shown here is derived from an EMBL/GenBank/DDBJ whole genome shotgun (WGS) entry which is preliminary data.</text>
</comment>
<accession>A0A4R5PLY6</accession>
<dbReference type="EMBL" id="SMSI01000001">
    <property type="protein sequence ID" value="TDH37956.1"/>
    <property type="molecule type" value="Genomic_DNA"/>
</dbReference>
<gene>
    <name evidence="2" type="ORF">E2A64_02135</name>
</gene>
<name>A0A4R5PLY6_9HYPH</name>
<keyword evidence="1" id="KW-1133">Transmembrane helix</keyword>
<dbReference type="AlphaFoldDB" id="A0A4R5PLY6"/>
<evidence type="ECO:0008006" key="4">
    <source>
        <dbReference type="Google" id="ProtNLM"/>
    </source>
</evidence>
<evidence type="ECO:0000313" key="3">
    <source>
        <dbReference type="Proteomes" id="UP000295131"/>
    </source>
</evidence>
<dbReference type="RefSeq" id="WP_133282793.1">
    <property type="nucleotide sequence ID" value="NZ_SMSI01000001.1"/>
</dbReference>
<reference evidence="2 3" key="1">
    <citation type="journal article" date="2013" name="Int. J. Syst. Evol. Microbiol.">
        <title>Hoeflea suaedae sp. nov., an endophytic bacterium isolated from the root of the halophyte Suaeda maritima.</title>
        <authorList>
            <person name="Chung E.J."/>
            <person name="Park J.A."/>
            <person name="Pramanik P."/>
            <person name="Bibi F."/>
            <person name="Jeon C.O."/>
            <person name="Chung Y.R."/>
        </authorList>
    </citation>
    <scope>NUCLEOTIDE SEQUENCE [LARGE SCALE GENOMIC DNA]</scope>
    <source>
        <strain evidence="2 3">YC6898</strain>
    </source>
</reference>